<reference evidence="2" key="1">
    <citation type="submission" date="2023-08" db="EMBL/GenBank/DDBJ databases">
        <authorList>
            <person name="Alioto T."/>
            <person name="Alioto T."/>
            <person name="Gomez Garrido J."/>
        </authorList>
    </citation>
    <scope>NUCLEOTIDE SEQUENCE</scope>
</reference>
<feature type="compositionally biased region" description="Basic residues" evidence="1">
    <location>
        <begin position="75"/>
        <end position="94"/>
    </location>
</feature>
<evidence type="ECO:0000313" key="3">
    <source>
        <dbReference type="Proteomes" id="UP001178508"/>
    </source>
</evidence>
<dbReference type="EMBL" id="OY660887">
    <property type="protein sequence ID" value="CAJ1086761.1"/>
    <property type="molecule type" value="Genomic_DNA"/>
</dbReference>
<gene>
    <name evidence="2" type="ORF">XNOV1_A000216</name>
</gene>
<feature type="compositionally biased region" description="Basic and acidic residues" evidence="1">
    <location>
        <begin position="15"/>
        <end position="45"/>
    </location>
</feature>
<dbReference type="AlphaFoldDB" id="A0AAV1HP14"/>
<keyword evidence="3" id="KW-1185">Reference proteome</keyword>
<feature type="compositionally biased region" description="Basic and acidic residues" evidence="1">
    <location>
        <begin position="96"/>
        <end position="119"/>
    </location>
</feature>
<proteinExistence type="predicted"/>
<dbReference type="Proteomes" id="UP001178508">
    <property type="component" value="Chromosome 24"/>
</dbReference>
<name>A0AAV1HP14_XYRNO</name>
<sequence>MKSGGGSGCQGTGGREWKKAQTKRREEEERKICDDDEEGIQKGKEGNQFTVSCLEPRRVITSVSKLSAALGLPGLRRRTRRKVRERKGGNRGRVKAGGERKRGSGGKRPEYTETEKKGEQNAGGGTLL</sequence>
<feature type="region of interest" description="Disordered" evidence="1">
    <location>
        <begin position="1"/>
        <end position="49"/>
    </location>
</feature>
<feature type="compositionally biased region" description="Gly residues" evidence="1">
    <location>
        <begin position="1"/>
        <end position="14"/>
    </location>
</feature>
<evidence type="ECO:0000313" key="2">
    <source>
        <dbReference type="EMBL" id="CAJ1086761.1"/>
    </source>
</evidence>
<organism evidence="2 3">
    <name type="scientific">Xyrichtys novacula</name>
    <name type="common">Pearly razorfish</name>
    <name type="synonym">Hemipteronotus novacula</name>
    <dbReference type="NCBI Taxonomy" id="13765"/>
    <lineage>
        <taxon>Eukaryota</taxon>
        <taxon>Metazoa</taxon>
        <taxon>Chordata</taxon>
        <taxon>Craniata</taxon>
        <taxon>Vertebrata</taxon>
        <taxon>Euteleostomi</taxon>
        <taxon>Actinopterygii</taxon>
        <taxon>Neopterygii</taxon>
        <taxon>Teleostei</taxon>
        <taxon>Neoteleostei</taxon>
        <taxon>Acanthomorphata</taxon>
        <taxon>Eupercaria</taxon>
        <taxon>Labriformes</taxon>
        <taxon>Labridae</taxon>
        <taxon>Xyrichtys</taxon>
    </lineage>
</organism>
<feature type="region of interest" description="Disordered" evidence="1">
    <location>
        <begin position="73"/>
        <end position="128"/>
    </location>
</feature>
<accession>A0AAV1HP14</accession>
<evidence type="ECO:0000256" key="1">
    <source>
        <dbReference type="SAM" id="MobiDB-lite"/>
    </source>
</evidence>
<protein>
    <submittedName>
        <fullName evidence="2">Uncharacterized protein</fullName>
    </submittedName>
</protein>